<evidence type="ECO:0000313" key="5">
    <source>
        <dbReference type="Proteomes" id="UP000315440"/>
    </source>
</evidence>
<organism evidence="4 5">
    <name type="scientific">Pseudobythopirellula maris</name>
    <dbReference type="NCBI Taxonomy" id="2527991"/>
    <lineage>
        <taxon>Bacteria</taxon>
        <taxon>Pseudomonadati</taxon>
        <taxon>Planctomycetota</taxon>
        <taxon>Planctomycetia</taxon>
        <taxon>Pirellulales</taxon>
        <taxon>Lacipirellulaceae</taxon>
        <taxon>Pseudobythopirellula</taxon>
    </lineage>
</organism>
<dbReference type="Pfam" id="PF07963">
    <property type="entry name" value="N_methyl"/>
    <property type="match status" value="1"/>
</dbReference>
<protein>
    <recommendedName>
        <fullName evidence="3">DUF1559 domain-containing protein</fullName>
    </recommendedName>
</protein>
<keyword evidence="2" id="KW-1133">Transmembrane helix</keyword>
<keyword evidence="5" id="KW-1185">Reference proteome</keyword>
<keyword evidence="2" id="KW-0812">Transmembrane</keyword>
<proteinExistence type="predicted"/>
<reference evidence="4 5" key="1">
    <citation type="submission" date="2019-02" db="EMBL/GenBank/DDBJ databases">
        <title>Deep-cultivation of Planctomycetes and their phenomic and genomic characterization uncovers novel biology.</title>
        <authorList>
            <person name="Wiegand S."/>
            <person name="Jogler M."/>
            <person name="Boedeker C."/>
            <person name="Pinto D."/>
            <person name="Vollmers J."/>
            <person name="Rivas-Marin E."/>
            <person name="Kohn T."/>
            <person name="Peeters S.H."/>
            <person name="Heuer A."/>
            <person name="Rast P."/>
            <person name="Oberbeckmann S."/>
            <person name="Bunk B."/>
            <person name="Jeske O."/>
            <person name="Meyerdierks A."/>
            <person name="Storesund J.E."/>
            <person name="Kallscheuer N."/>
            <person name="Luecker S."/>
            <person name="Lage O.M."/>
            <person name="Pohl T."/>
            <person name="Merkel B.J."/>
            <person name="Hornburger P."/>
            <person name="Mueller R.-W."/>
            <person name="Bruemmer F."/>
            <person name="Labrenz M."/>
            <person name="Spormann A.M."/>
            <person name="Op Den Camp H."/>
            <person name="Overmann J."/>
            <person name="Amann R."/>
            <person name="Jetten M.S.M."/>
            <person name="Mascher T."/>
            <person name="Medema M.H."/>
            <person name="Devos D.P."/>
            <person name="Kaster A.-K."/>
            <person name="Ovreas L."/>
            <person name="Rohde M."/>
            <person name="Galperin M.Y."/>
            <person name="Jogler C."/>
        </authorList>
    </citation>
    <scope>NUCLEOTIDE SEQUENCE [LARGE SCALE GENOMIC DNA]</scope>
    <source>
        <strain evidence="4 5">Mal64</strain>
    </source>
</reference>
<sequence>MLRRVASHAAGLASSHVIGERQKKSMRPSSPRLAFTLVELLVVIAIIGILVALLLPAVQSARESARRTQCVSRMRQMQLACANYESARRYFPAGRLFPDYTRNGQPYGNSATSYTIRPGGQQTIGGISVHLRVLNELENGPLADAIDSIEPFGYRVNRFPQLFAILQATGGFFLCPTDPTANGPVLSENNYRYNFGGDTPYAGTCSPTDTVTNESGEDPLGRSCGGNGAFTIGFKGLKHGRFTDGVSKTAFWSERFRGSGNEENAGDPQVDYARGPIPQSSGGSYSTPGGSVGGLTADEVLEFCRTQAATAASWFTTMGREVKLQQNSDLYSNGWPFGMYIATQYNHVAPPNAPFPDCGQFNIPDRPFEPGVVSARSWHPGVVNVVFGDGHHQAITDNIDLQVWRAMGTRNGEDQ</sequence>
<feature type="compositionally biased region" description="Low complexity" evidence="1">
    <location>
        <begin position="280"/>
        <end position="289"/>
    </location>
</feature>
<dbReference type="Gene3D" id="3.30.700.10">
    <property type="entry name" value="Glycoprotein, Type 4 Pilin"/>
    <property type="match status" value="1"/>
</dbReference>
<dbReference type="EMBL" id="SJPQ01000003">
    <property type="protein sequence ID" value="TWT87525.1"/>
    <property type="molecule type" value="Genomic_DNA"/>
</dbReference>
<evidence type="ECO:0000313" key="4">
    <source>
        <dbReference type="EMBL" id="TWT87525.1"/>
    </source>
</evidence>
<comment type="caution">
    <text evidence="4">The sequence shown here is derived from an EMBL/GenBank/DDBJ whole genome shotgun (WGS) entry which is preliminary data.</text>
</comment>
<dbReference type="SUPFAM" id="SSF54523">
    <property type="entry name" value="Pili subunits"/>
    <property type="match status" value="1"/>
</dbReference>
<gene>
    <name evidence="4" type="ORF">Mal64_30660</name>
</gene>
<dbReference type="NCBIfam" id="TIGR04294">
    <property type="entry name" value="pre_pil_HX9DG"/>
    <property type="match status" value="1"/>
</dbReference>
<accession>A0A5C5ZK68</accession>
<keyword evidence="2" id="KW-0472">Membrane</keyword>
<feature type="domain" description="DUF1559" evidence="3">
    <location>
        <begin position="59"/>
        <end position="402"/>
    </location>
</feature>
<name>A0A5C5ZK68_9BACT</name>
<dbReference type="PANTHER" id="PTHR30093:SF2">
    <property type="entry name" value="TYPE II SECRETION SYSTEM PROTEIN H"/>
    <property type="match status" value="1"/>
</dbReference>
<dbReference type="NCBIfam" id="TIGR02532">
    <property type="entry name" value="IV_pilin_GFxxxE"/>
    <property type="match status" value="1"/>
</dbReference>
<dbReference type="InterPro" id="IPR011453">
    <property type="entry name" value="DUF1559"/>
</dbReference>
<dbReference type="AlphaFoldDB" id="A0A5C5ZK68"/>
<evidence type="ECO:0000259" key="3">
    <source>
        <dbReference type="Pfam" id="PF07596"/>
    </source>
</evidence>
<evidence type="ECO:0000256" key="1">
    <source>
        <dbReference type="SAM" id="MobiDB-lite"/>
    </source>
</evidence>
<feature type="transmembrane region" description="Helical" evidence="2">
    <location>
        <begin position="33"/>
        <end position="58"/>
    </location>
</feature>
<dbReference type="InterPro" id="IPR012902">
    <property type="entry name" value="N_methyl_site"/>
</dbReference>
<dbReference type="InterPro" id="IPR045584">
    <property type="entry name" value="Pilin-like"/>
</dbReference>
<dbReference type="InterPro" id="IPR027558">
    <property type="entry name" value="Pre_pil_HX9DG_C"/>
</dbReference>
<dbReference type="PANTHER" id="PTHR30093">
    <property type="entry name" value="GENERAL SECRETION PATHWAY PROTEIN G"/>
    <property type="match status" value="1"/>
</dbReference>
<dbReference type="Pfam" id="PF07596">
    <property type="entry name" value="SBP_bac_10"/>
    <property type="match status" value="1"/>
</dbReference>
<dbReference type="Proteomes" id="UP000315440">
    <property type="component" value="Unassembled WGS sequence"/>
</dbReference>
<feature type="region of interest" description="Disordered" evidence="1">
    <location>
        <begin position="257"/>
        <end position="291"/>
    </location>
</feature>
<evidence type="ECO:0000256" key="2">
    <source>
        <dbReference type="SAM" id="Phobius"/>
    </source>
</evidence>